<dbReference type="SUPFAM" id="SSF56112">
    <property type="entry name" value="Protein kinase-like (PK-like)"/>
    <property type="match status" value="1"/>
</dbReference>
<dbReference type="Proteomes" id="UP001327560">
    <property type="component" value="Chromosome 2"/>
</dbReference>
<dbReference type="InterPro" id="IPR011009">
    <property type="entry name" value="Kinase-like_dom_sf"/>
</dbReference>
<feature type="domain" description="Protein kinase" evidence="19">
    <location>
        <begin position="331"/>
        <end position="614"/>
    </location>
</feature>
<dbReference type="PANTHER" id="PTHR27005">
    <property type="entry name" value="WALL-ASSOCIATED RECEPTOR KINASE-LIKE 21"/>
    <property type="match status" value="1"/>
</dbReference>
<dbReference type="SUPFAM" id="SSF57184">
    <property type="entry name" value="Growth factor receptor domain"/>
    <property type="match status" value="1"/>
</dbReference>
<dbReference type="InterPro" id="IPR000719">
    <property type="entry name" value="Prot_kinase_dom"/>
</dbReference>
<dbReference type="InterPro" id="IPR001245">
    <property type="entry name" value="Ser-Thr/Tyr_kinase_cat_dom"/>
</dbReference>
<keyword evidence="4" id="KW-0597">Phosphoprotein</keyword>
<evidence type="ECO:0000256" key="14">
    <source>
        <dbReference type="ARBA" id="ARBA00023157"/>
    </source>
</evidence>
<evidence type="ECO:0000256" key="16">
    <source>
        <dbReference type="PROSITE-ProRule" id="PRU00076"/>
    </source>
</evidence>
<feature type="binding site" evidence="17">
    <location>
        <position position="360"/>
    </location>
    <ligand>
        <name>ATP</name>
        <dbReference type="ChEBI" id="CHEBI:30616"/>
    </ligand>
</feature>
<dbReference type="PANTHER" id="PTHR27005:SF59">
    <property type="entry name" value="OS12G0615300 PROTEIN"/>
    <property type="match status" value="1"/>
</dbReference>
<dbReference type="InterPro" id="IPR045274">
    <property type="entry name" value="WAK-like"/>
</dbReference>
<dbReference type="FunFam" id="3.30.200.20:FF:000043">
    <property type="entry name" value="Wall-associated receptor kinase 2"/>
    <property type="match status" value="1"/>
</dbReference>
<comment type="function">
    <text evidence="15">Serine/threonine-protein kinase that may function as a signaling receptor of extracellular matrix component. Binding to pectin may have significance in the control of cell expansion, morphogenesis and development.</text>
</comment>
<evidence type="ECO:0000256" key="18">
    <source>
        <dbReference type="SAM" id="Phobius"/>
    </source>
</evidence>
<gene>
    <name evidence="21" type="ORF">Cni_G05491</name>
</gene>
<keyword evidence="11 17" id="KW-0067">ATP-binding</keyword>
<dbReference type="CDD" id="cd00054">
    <property type="entry name" value="EGF_CA"/>
    <property type="match status" value="1"/>
</dbReference>
<evidence type="ECO:0000256" key="17">
    <source>
        <dbReference type="PROSITE-ProRule" id="PRU10141"/>
    </source>
</evidence>
<dbReference type="InterPro" id="IPR001881">
    <property type="entry name" value="EGF-like_Ca-bd_dom"/>
</dbReference>
<evidence type="ECO:0000313" key="22">
    <source>
        <dbReference type="Proteomes" id="UP001327560"/>
    </source>
</evidence>
<keyword evidence="14" id="KW-1015">Disulfide bond</keyword>
<comment type="caution">
    <text evidence="16">Lacks conserved residue(s) required for the propagation of feature annotation.</text>
</comment>
<dbReference type="SMART" id="SM00179">
    <property type="entry name" value="EGF_CA"/>
    <property type="match status" value="1"/>
</dbReference>
<dbReference type="InterPro" id="IPR018097">
    <property type="entry name" value="EGF_Ca-bd_CS"/>
</dbReference>
<dbReference type="GO" id="GO:0004674">
    <property type="term" value="F:protein serine/threonine kinase activity"/>
    <property type="evidence" value="ECO:0007669"/>
    <property type="project" value="UniProtKB-KW"/>
</dbReference>
<evidence type="ECO:0000256" key="11">
    <source>
        <dbReference type="ARBA" id="ARBA00022840"/>
    </source>
</evidence>
<evidence type="ECO:0000313" key="21">
    <source>
        <dbReference type="EMBL" id="WOK96784.1"/>
    </source>
</evidence>
<keyword evidence="8" id="KW-0677">Repeat</keyword>
<dbReference type="InterPro" id="IPR008271">
    <property type="entry name" value="Ser/Thr_kinase_AS"/>
</dbReference>
<keyword evidence="5" id="KW-0808">Transferase</keyword>
<dbReference type="InterPro" id="IPR049883">
    <property type="entry name" value="NOTCH1_EGF-like"/>
</dbReference>
<dbReference type="PROSITE" id="PS01187">
    <property type="entry name" value="EGF_CA"/>
    <property type="match status" value="1"/>
</dbReference>
<dbReference type="SMART" id="SM00220">
    <property type="entry name" value="S_TKc"/>
    <property type="match status" value="1"/>
</dbReference>
<keyword evidence="6 18" id="KW-0812">Transmembrane</keyword>
<evidence type="ECO:0000256" key="3">
    <source>
        <dbReference type="ARBA" id="ARBA00022536"/>
    </source>
</evidence>
<evidence type="ECO:0000256" key="7">
    <source>
        <dbReference type="ARBA" id="ARBA00022729"/>
    </source>
</evidence>
<dbReference type="Gene3D" id="1.10.510.10">
    <property type="entry name" value="Transferase(Phosphotransferase) domain 1"/>
    <property type="match status" value="1"/>
</dbReference>
<proteinExistence type="predicted"/>
<evidence type="ECO:0000256" key="4">
    <source>
        <dbReference type="ARBA" id="ARBA00022553"/>
    </source>
</evidence>
<dbReference type="PROSITE" id="PS00107">
    <property type="entry name" value="PROTEIN_KINASE_ATP"/>
    <property type="match status" value="1"/>
</dbReference>
<evidence type="ECO:0000259" key="20">
    <source>
        <dbReference type="PROSITE" id="PS50026"/>
    </source>
</evidence>
<evidence type="ECO:0000256" key="2">
    <source>
        <dbReference type="ARBA" id="ARBA00022527"/>
    </source>
</evidence>
<feature type="transmembrane region" description="Helical" evidence="18">
    <location>
        <begin position="260"/>
        <end position="281"/>
    </location>
</feature>
<name>A0AAQ3JUU6_9LILI</name>
<keyword evidence="3 16" id="KW-0245">EGF-like domain</keyword>
<keyword evidence="2" id="KW-0723">Serine/threonine-protein kinase</keyword>
<reference evidence="21 22" key="1">
    <citation type="submission" date="2023-10" db="EMBL/GenBank/DDBJ databases">
        <title>Chromosome-scale genome assembly provides insights into flower coloration mechanisms of Canna indica.</title>
        <authorList>
            <person name="Li C."/>
        </authorList>
    </citation>
    <scope>NUCLEOTIDE SEQUENCE [LARGE SCALE GENOMIC DNA]</scope>
    <source>
        <tissue evidence="21">Flower</tissue>
    </source>
</reference>
<protein>
    <submittedName>
        <fullName evidence="21">Uncharacterized protein</fullName>
    </submittedName>
</protein>
<evidence type="ECO:0000256" key="10">
    <source>
        <dbReference type="ARBA" id="ARBA00022777"/>
    </source>
</evidence>
<keyword evidence="22" id="KW-1185">Reference proteome</keyword>
<sequence>MAQQCYNSTTHDASTQLGNGDGATVFSVTRNKFTVVGCATLAYINGRNDQTKDYASGCVSICKNREGISKERTCNGMGCCQTSIPRGLNLFNVSFDQSFDSSAVADFSPCSYAFLAEQDWFQFDESVLSTEFGSRTNSLVRVVLDWAVRQGTCEDAKLDREGYFCRSDNSNCTDATNGSGYLCHCSPGYEGNPYLDGIDGCKDIDECKLEHPPCYGNICTNTPGSYNCTCPEGTDGDPTKSKCTAIDHGGEKIPLQARLAIGKSISITSVILAAMISYTIIKCQRMRHKKEKDSFFQKNGGFKLYEEMVSRKVDTIQVFTEEELKRATNNFDDKEVIGRGGHGMVYKGILYDGRIVAIKKSKIIDADQKDEFINEIIVLSQINHRNVVRLLGCCLEINIPMLVYEYIPKGSLFNVMFQGHCSQSPLPLETRLRLAEQAAEALAYLHSGAARPIIHGDVKSQNILLGDNFMAKVSDFGASQLVPMDETGFIAFVQGTFGYLDPECLQTRRLTDRSDVYSFGVVLLELITGKAAIYYDELGEKRCLASSFIMKVKEHKVRDILDDQMVEEGGWEIVGEVANIAKECLMVAGEDRPAMKGVAERLHALRRFKLHPWKEDYPDEIESLLGEPIYNSKAHTGTFHSLDEIKIDASGR</sequence>
<dbReference type="Pfam" id="PF07714">
    <property type="entry name" value="PK_Tyr_Ser-Thr"/>
    <property type="match status" value="1"/>
</dbReference>
<feature type="domain" description="EGF-like" evidence="20">
    <location>
        <begin position="203"/>
        <end position="244"/>
    </location>
</feature>
<dbReference type="InterPro" id="IPR000152">
    <property type="entry name" value="EGF-type_Asp/Asn_hydroxyl_site"/>
</dbReference>
<dbReference type="Pfam" id="PF07645">
    <property type="entry name" value="EGF_CA"/>
    <property type="match status" value="1"/>
</dbReference>
<dbReference type="Gene3D" id="2.10.25.10">
    <property type="entry name" value="Laminin"/>
    <property type="match status" value="2"/>
</dbReference>
<evidence type="ECO:0000256" key="5">
    <source>
        <dbReference type="ARBA" id="ARBA00022679"/>
    </source>
</evidence>
<evidence type="ECO:0000256" key="13">
    <source>
        <dbReference type="ARBA" id="ARBA00023136"/>
    </source>
</evidence>
<keyword evidence="9 17" id="KW-0547">Nucleotide-binding</keyword>
<keyword evidence="13 18" id="KW-0472">Membrane</keyword>
<evidence type="ECO:0000256" key="12">
    <source>
        <dbReference type="ARBA" id="ARBA00022989"/>
    </source>
</evidence>
<dbReference type="InterPro" id="IPR000742">
    <property type="entry name" value="EGF"/>
</dbReference>
<evidence type="ECO:0000256" key="8">
    <source>
        <dbReference type="ARBA" id="ARBA00022737"/>
    </source>
</evidence>
<dbReference type="GO" id="GO:0005509">
    <property type="term" value="F:calcium ion binding"/>
    <property type="evidence" value="ECO:0007669"/>
    <property type="project" value="InterPro"/>
</dbReference>
<accession>A0AAQ3JUU6</accession>
<dbReference type="GO" id="GO:0005524">
    <property type="term" value="F:ATP binding"/>
    <property type="evidence" value="ECO:0007669"/>
    <property type="project" value="UniProtKB-UniRule"/>
</dbReference>
<dbReference type="PROSITE" id="PS50011">
    <property type="entry name" value="PROTEIN_KINASE_DOM"/>
    <property type="match status" value="1"/>
</dbReference>
<dbReference type="GO" id="GO:0007166">
    <property type="term" value="P:cell surface receptor signaling pathway"/>
    <property type="evidence" value="ECO:0007669"/>
    <property type="project" value="InterPro"/>
</dbReference>
<organism evidence="21 22">
    <name type="scientific">Canna indica</name>
    <name type="common">Indian-shot</name>
    <dbReference type="NCBI Taxonomy" id="4628"/>
    <lineage>
        <taxon>Eukaryota</taxon>
        <taxon>Viridiplantae</taxon>
        <taxon>Streptophyta</taxon>
        <taxon>Embryophyta</taxon>
        <taxon>Tracheophyta</taxon>
        <taxon>Spermatophyta</taxon>
        <taxon>Magnoliopsida</taxon>
        <taxon>Liliopsida</taxon>
        <taxon>Zingiberales</taxon>
        <taxon>Cannaceae</taxon>
        <taxon>Canna</taxon>
    </lineage>
</organism>
<dbReference type="PROSITE" id="PS50026">
    <property type="entry name" value="EGF_3"/>
    <property type="match status" value="1"/>
</dbReference>
<dbReference type="PROSITE" id="PS00010">
    <property type="entry name" value="ASX_HYDROXYL"/>
    <property type="match status" value="1"/>
</dbReference>
<evidence type="ECO:0000256" key="9">
    <source>
        <dbReference type="ARBA" id="ARBA00022741"/>
    </source>
</evidence>
<dbReference type="EMBL" id="CP136891">
    <property type="protein sequence ID" value="WOK96784.1"/>
    <property type="molecule type" value="Genomic_DNA"/>
</dbReference>
<keyword evidence="12 18" id="KW-1133">Transmembrane helix</keyword>
<evidence type="ECO:0000256" key="15">
    <source>
        <dbReference type="ARBA" id="ARBA00058961"/>
    </source>
</evidence>
<evidence type="ECO:0000259" key="19">
    <source>
        <dbReference type="PROSITE" id="PS50011"/>
    </source>
</evidence>
<keyword evidence="7" id="KW-0732">Signal</keyword>
<evidence type="ECO:0000256" key="6">
    <source>
        <dbReference type="ARBA" id="ARBA00022692"/>
    </source>
</evidence>
<dbReference type="Gene3D" id="3.30.200.20">
    <property type="entry name" value="Phosphorylase Kinase, domain 1"/>
    <property type="match status" value="1"/>
</dbReference>
<comment type="subcellular location">
    <subcellularLocation>
        <location evidence="1">Membrane</location>
        <topology evidence="1">Single-pass type I membrane protein</topology>
    </subcellularLocation>
</comment>
<dbReference type="AlphaFoldDB" id="A0AAQ3JUU6"/>
<dbReference type="InterPro" id="IPR017441">
    <property type="entry name" value="Protein_kinase_ATP_BS"/>
</dbReference>
<dbReference type="SMART" id="SM00181">
    <property type="entry name" value="EGF"/>
    <property type="match status" value="2"/>
</dbReference>
<dbReference type="PROSITE" id="PS00108">
    <property type="entry name" value="PROTEIN_KINASE_ST"/>
    <property type="match status" value="1"/>
</dbReference>
<dbReference type="GO" id="GO:0005886">
    <property type="term" value="C:plasma membrane"/>
    <property type="evidence" value="ECO:0007669"/>
    <property type="project" value="TreeGrafter"/>
</dbReference>
<evidence type="ECO:0000256" key="1">
    <source>
        <dbReference type="ARBA" id="ARBA00004479"/>
    </source>
</evidence>
<dbReference type="FunFam" id="1.10.510.10:FF:000084">
    <property type="entry name" value="Wall-associated receptor kinase 2"/>
    <property type="match status" value="1"/>
</dbReference>
<dbReference type="InterPro" id="IPR009030">
    <property type="entry name" value="Growth_fac_rcpt_cys_sf"/>
</dbReference>
<keyword evidence="10" id="KW-0418">Kinase</keyword>
<dbReference type="FunFam" id="2.10.25.10:FF:000038">
    <property type="entry name" value="Fibrillin 2"/>
    <property type="match status" value="1"/>
</dbReference>